<sequence>MEHLKQLYGAAALGVAAVLFAGISGTEVLAQDMENAANKTVQGAFEYLYLGENQDANEMKIMIQLGDGDEIPESAQLRYHYEGNDESEIVEASQITERTVTFTQECDDIAKTAVLDAVTWLESDTLYTVEFQENQIEIAGNDEQAENSAVLYFADGSQKEMTVSEKPITMEEIQKAAEQPASETVVKEDVQVETNNDSYTGGELFTDVKKENWFYPAVSYVMNKGLMTGMVNGSFAPNEELSKVQFAVVLYRMEGSPEVSLSANTLSIPENAYYAPAVFWADQTGLLDGFRTASIKPEDQITREEMITMLFRYAQQKGFDTQERADLSQFADAEKVSPSAKEAVSWAVATGMISGEGKDRLLNPQGSASRAVCAAMITHLCETYMPDAFADIPIYAKANNIAFTSVNQETGDFTVTVSGITASDDVKKVEVALWRDSNQGDIYWYPAVAQGNGVYTVKGNVINHKLHFGLYQAQAYVTLANDLRIPAGTQSGTIEGSEAQIRISKHVNEVYDQVGHDLYACYKWVVDNVSYKKLPIPVEPKEGYTADQWYAVLAFENHQGNCFCYAGAFYQLAKGLGYDAKYVEGKVAMAAGGYGPHGWVEITKDGATYICDPDMQDEAPRYNFYMQPANSPVIKYVR</sequence>
<evidence type="ECO:0000256" key="1">
    <source>
        <dbReference type="ARBA" id="ARBA00022737"/>
    </source>
</evidence>
<proteinExistence type="predicted"/>
<dbReference type="InterPro" id="IPR001119">
    <property type="entry name" value="SLH_dom"/>
</dbReference>
<organism evidence="3 4">
    <name type="scientific">Anaerotignum lactatifermentans</name>
    <dbReference type="NCBI Taxonomy" id="160404"/>
    <lineage>
        <taxon>Bacteria</taxon>
        <taxon>Bacillati</taxon>
        <taxon>Bacillota</taxon>
        <taxon>Clostridia</taxon>
        <taxon>Lachnospirales</taxon>
        <taxon>Anaerotignaceae</taxon>
        <taxon>Anaerotignum</taxon>
    </lineage>
</organism>
<evidence type="ECO:0000313" key="3">
    <source>
        <dbReference type="EMBL" id="OUN39664.1"/>
    </source>
</evidence>
<feature type="domain" description="SLH" evidence="2">
    <location>
        <begin position="265"/>
        <end position="324"/>
    </location>
</feature>
<reference evidence="4" key="1">
    <citation type="submission" date="2017-04" db="EMBL/GenBank/DDBJ databases">
        <title>Function of individual gut microbiota members based on whole genome sequencing of pure cultures obtained from chicken caecum.</title>
        <authorList>
            <person name="Medvecky M."/>
            <person name="Cejkova D."/>
            <person name="Polansky O."/>
            <person name="Karasova D."/>
            <person name="Kubasova T."/>
            <person name="Cizek A."/>
            <person name="Rychlik I."/>
        </authorList>
    </citation>
    <scope>NUCLEOTIDE SEQUENCE [LARGE SCALE GENOMIC DNA]</scope>
    <source>
        <strain evidence="4">An75</strain>
    </source>
</reference>
<dbReference type="InterPro" id="IPR002931">
    <property type="entry name" value="Transglutaminase-like"/>
</dbReference>
<dbReference type="Gene3D" id="2.60.40.3760">
    <property type="match status" value="1"/>
</dbReference>
<evidence type="ECO:0000313" key="4">
    <source>
        <dbReference type="Proteomes" id="UP000195455"/>
    </source>
</evidence>
<dbReference type="Pfam" id="PF01841">
    <property type="entry name" value="Transglut_core"/>
    <property type="match status" value="1"/>
</dbReference>
<comment type="caution">
    <text evidence="3">The sequence shown here is derived from an EMBL/GenBank/DDBJ whole genome shotgun (WGS) entry which is preliminary data.</text>
</comment>
<accession>A0A1Y3TT09</accession>
<dbReference type="PROSITE" id="PS51272">
    <property type="entry name" value="SLH"/>
    <property type="match status" value="3"/>
</dbReference>
<dbReference type="SUPFAM" id="SSF54001">
    <property type="entry name" value="Cysteine proteinases"/>
    <property type="match status" value="1"/>
</dbReference>
<evidence type="ECO:0000259" key="2">
    <source>
        <dbReference type="PROSITE" id="PS51272"/>
    </source>
</evidence>
<feature type="domain" description="SLH" evidence="2">
    <location>
        <begin position="201"/>
        <end position="264"/>
    </location>
</feature>
<protein>
    <recommendedName>
        <fullName evidence="2">SLH domain-containing protein</fullName>
    </recommendedName>
</protein>
<dbReference type="Pfam" id="PF08481">
    <property type="entry name" value="GBS_Bsp-like"/>
    <property type="match status" value="1"/>
</dbReference>
<dbReference type="InterPro" id="IPR038765">
    <property type="entry name" value="Papain-like_cys_pep_sf"/>
</dbReference>
<dbReference type="EMBL" id="NFHM01000038">
    <property type="protein sequence ID" value="OUN39664.1"/>
    <property type="molecule type" value="Genomic_DNA"/>
</dbReference>
<dbReference type="Pfam" id="PF00395">
    <property type="entry name" value="SLH"/>
    <property type="match status" value="2"/>
</dbReference>
<feature type="domain" description="SLH" evidence="2">
    <location>
        <begin position="327"/>
        <end position="391"/>
    </location>
</feature>
<keyword evidence="1" id="KW-0677">Repeat</keyword>
<gene>
    <name evidence="3" type="ORF">B5G26_15080</name>
</gene>
<dbReference type="AlphaFoldDB" id="A0A1Y3TT09"/>
<name>A0A1Y3TT09_9FIRM</name>
<dbReference type="InterPro" id="IPR013688">
    <property type="entry name" value="GBS_Bsp-like"/>
</dbReference>
<dbReference type="Proteomes" id="UP000195455">
    <property type="component" value="Unassembled WGS sequence"/>
</dbReference>